<evidence type="ECO:0000256" key="4">
    <source>
        <dbReference type="ARBA" id="ARBA00022989"/>
    </source>
</evidence>
<evidence type="ECO:0000256" key="1">
    <source>
        <dbReference type="ARBA" id="ARBA00004141"/>
    </source>
</evidence>
<accession>A0A920CXP9</accession>
<protein>
    <submittedName>
        <fullName evidence="7">UPF0382 membrane protein YwdK</fullName>
    </submittedName>
</protein>
<dbReference type="InterPro" id="IPR006696">
    <property type="entry name" value="DUF423"/>
</dbReference>
<evidence type="ECO:0000256" key="5">
    <source>
        <dbReference type="ARBA" id="ARBA00023136"/>
    </source>
</evidence>
<dbReference type="GO" id="GO:0005886">
    <property type="term" value="C:plasma membrane"/>
    <property type="evidence" value="ECO:0007669"/>
    <property type="project" value="TreeGrafter"/>
</dbReference>
<dbReference type="RefSeq" id="WP_213513730.1">
    <property type="nucleotide sequence ID" value="NZ_BOSE01000001.1"/>
</dbReference>
<reference evidence="7" key="1">
    <citation type="submission" date="2021-03" db="EMBL/GenBank/DDBJ databases">
        <title>Antimicrobial resistance genes in bacteria isolated from Japanese honey, and their potential for conferring macrolide and lincosamide resistance in the American foulbrood pathogen Paenibacillus larvae.</title>
        <authorList>
            <person name="Okamoto M."/>
            <person name="Kumagai M."/>
            <person name="Kanamori H."/>
            <person name="Takamatsu D."/>
        </authorList>
    </citation>
    <scope>NUCLEOTIDE SEQUENCE</scope>
    <source>
        <strain evidence="7">J40TS1</strain>
    </source>
</reference>
<keyword evidence="5 6" id="KW-0472">Membrane</keyword>
<gene>
    <name evidence="7" type="primary">ywdK</name>
    <name evidence="7" type="ORF">J40TS1_11750</name>
</gene>
<dbReference type="PANTHER" id="PTHR43461">
    <property type="entry name" value="TRANSMEMBRANE PROTEIN 256"/>
    <property type="match status" value="1"/>
</dbReference>
<comment type="caution">
    <text evidence="7">The sequence shown here is derived from an EMBL/GenBank/DDBJ whole genome shotgun (WGS) entry which is preliminary data.</text>
</comment>
<dbReference type="Pfam" id="PF04241">
    <property type="entry name" value="DUF423"/>
    <property type="match status" value="1"/>
</dbReference>
<dbReference type="PANTHER" id="PTHR43461:SF1">
    <property type="entry name" value="TRANSMEMBRANE PROTEIN 256"/>
    <property type="match status" value="1"/>
</dbReference>
<keyword evidence="3 6" id="KW-0812">Transmembrane</keyword>
<feature type="transmembrane region" description="Helical" evidence="6">
    <location>
        <begin position="71"/>
        <end position="91"/>
    </location>
</feature>
<feature type="transmembrane region" description="Helical" evidence="6">
    <location>
        <begin position="97"/>
        <end position="121"/>
    </location>
</feature>
<feature type="transmembrane region" description="Helical" evidence="6">
    <location>
        <begin position="47"/>
        <end position="64"/>
    </location>
</feature>
<comment type="similarity">
    <text evidence="2">Belongs to the UPF0382 family.</text>
</comment>
<dbReference type="AlphaFoldDB" id="A0A920CXP9"/>
<keyword evidence="4 6" id="KW-1133">Transmembrane helix</keyword>
<evidence type="ECO:0000313" key="8">
    <source>
        <dbReference type="Proteomes" id="UP000683139"/>
    </source>
</evidence>
<evidence type="ECO:0000256" key="6">
    <source>
        <dbReference type="SAM" id="Phobius"/>
    </source>
</evidence>
<comment type="subcellular location">
    <subcellularLocation>
        <location evidence="1">Membrane</location>
        <topology evidence="1">Multi-pass membrane protein</topology>
    </subcellularLocation>
</comment>
<organism evidence="7 8">
    <name type="scientific">Paenibacillus montaniterrae</name>
    <dbReference type="NCBI Taxonomy" id="429341"/>
    <lineage>
        <taxon>Bacteria</taxon>
        <taxon>Bacillati</taxon>
        <taxon>Bacillota</taxon>
        <taxon>Bacilli</taxon>
        <taxon>Bacillales</taxon>
        <taxon>Paenibacillaceae</taxon>
        <taxon>Paenibacillus</taxon>
    </lineage>
</organism>
<keyword evidence="8" id="KW-1185">Reference proteome</keyword>
<evidence type="ECO:0000256" key="3">
    <source>
        <dbReference type="ARBA" id="ARBA00022692"/>
    </source>
</evidence>
<dbReference type="Proteomes" id="UP000683139">
    <property type="component" value="Unassembled WGS sequence"/>
</dbReference>
<name>A0A920CXP9_9BACL</name>
<evidence type="ECO:0000313" key="7">
    <source>
        <dbReference type="EMBL" id="GIP15533.1"/>
    </source>
</evidence>
<proteinExistence type="inferred from homology"/>
<evidence type="ECO:0000256" key="2">
    <source>
        <dbReference type="ARBA" id="ARBA00009694"/>
    </source>
</evidence>
<dbReference type="EMBL" id="BOSE01000001">
    <property type="protein sequence ID" value="GIP15533.1"/>
    <property type="molecule type" value="Genomic_DNA"/>
</dbReference>
<sequence length="126" mass="13337">MFRRYFIIGAIGAALAIAFGAFGAHGLKDMVEERMLANFETGVRYHMYSALGIMLIALASKVIAGSKQLSLGALLITIGTCIFSGSLYVMALTGITMLGAITPIGGVLMIAGWIFVVTGLLKFKDN</sequence>